<organism evidence="2 3">
    <name type="scientific">Azospirillum oleiclasticum</name>
    <dbReference type="NCBI Taxonomy" id="2735135"/>
    <lineage>
        <taxon>Bacteria</taxon>
        <taxon>Pseudomonadati</taxon>
        <taxon>Pseudomonadota</taxon>
        <taxon>Alphaproteobacteria</taxon>
        <taxon>Rhodospirillales</taxon>
        <taxon>Azospirillaceae</taxon>
        <taxon>Azospirillum</taxon>
    </lineage>
</organism>
<protein>
    <submittedName>
        <fullName evidence="2">Outer membrane beta-barrel protein</fullName>
    </submittedName>
</protein>
<feature type="compositionally biased region" description="Basic and acidic residues" evidence="1">
    <location>
        <begin position="75"/>
        <end position="88"/>
    </location>
</feature>
<keyword evidence="3" id="KW-1185">Reference proteome</keyword>
<name>A0ABX2TLA3_9PROT</name>
<feature type="region of interest" description="Disordered" evidence="1">
    <location>
        <begin position="51"/>
        <end position="90"/>
    </location>
</feature>
<reference evidence="2 3" key="1">
    <citation type="submission" date="2020-05" db="EMBL/GenBank/DDBJ databases">
        <title>Azospirillum oleiclasticum sp. nov, a nitrogen-fixing and heavy crude oil-emulsifying bacterium isolated from the crude oil of Yumen Oilfield.</title>
        <authorList>
            <person name="Wu D."/>
            <person name="Cai M."/>
            <person name="Zhang X."/>
        </authorList>
    </citation>
    <scope>NUCLEOTIDE SEQUENCE [LARGE SCALE GENOMIC DNA]</scope>
    <source>
        <strain evidence="2 3">ROY-1-1-2</strain>
    </source>
</reference>
<evidence type="ECO:0000313" key="2">
    <source>
        <dbReference type="EMBL" id="NYZ23884.1"/>
    </source>
</evidence>
<accession>A0ABX2TLA3</accession>
<dbReference type="Pfam" id="PF10082">
    <property type="entry name" value="BBP2_2"/>
    <property type="match status" value="1"/>
</dbReference>
<dbReference type="EMBL" id="JABFDB010000032">
    <property type="protein sequence ID" value="NYZ23884.1"/>
    <property type="molecule type" value="Genomic_DNA"/>
</dbReference>
<dbReference type="RefSeq" id="WP_180285660.1">
    <property type="nucleotide sequence ID" value="NZ_JABFDB010000032.1"/>
</dbReference>
<sequence>MRMPTDCLIAPIGQKSASVIKHKRHRRVGSWALLGVAMVALLAASPSYAQTREDVRRPGSGAAKVTGSSDDASDDQGKGDSERVDDSYQPKGIDLGSFLLLPQIENELTYNTNVFAQESSQKGDFVARIAPEFRLRSRFSNHALNFTGRVEQFLFREYTSDNHLDAVALIDGRYDIERNWEVNAFSENFRRSEDRGSPDDVGGEKPTLTFGTINRVGTKYQTGRYTFGGEFSAARRIFEDVDASNGVTINNGDRNRWEYQALGRGSYEMFPGYLAVVEASANKREYDSRLDDAGFNRSSSGYRVETGIGLDISQLVRGDFLVGYLKQDYEDPRYKDPSGLSFKATFNWTPSRITVVVPSIERTVQETTTNLASAMIRSGASVLVRHEYQRNIVLTGYGSVNYDEYEGINQASVTYEARARVIYALAPEYYVGSEIGYRRRNSEIDGQSYGQGVLSVRFGLRM</sequence>
<dbReference type="Proteomes" id="UP000584642">
    <property type="component" value="Unassembled WGS sequence"/>
</dbReference>
<proteinExistence type="predicted"/>
<comment type="caution">
    <text evidence="2">The sequence shown here is derived from an EMBL/GenBank/DDBJ whole genome shotgun (WGS) entry which is preliminary data.</text>
</comment>
<dbReference type="InterPro" id="IPR018759">
    <property type="entry name" value="BBP2_2"/>
</dbReference>
<evidence type="ECO:0000256" key="1">
    <source>
        <dbReference type="SAM" id="MobiDB-lite"/>
    </source>
</evidence>
<gene>
    <name evidence="2" type="ORF">HND93_29635</name>
</gene>
<evidence type="ECO:0000313" key="3">
    <source>
        <dbReference type="Proteomes" id="UP000584642"/>
    </source>
</evidence>